<gene>
    <name evidence="1" type="ORF">RhiirC2_778367</name>
</gene>
<evidence type="ECO:0008006" key="3">
    <source>
        <dbReference type="Google" id="ProtNLM"/>
    </source>
</evidence>
<proteinExistence type="predicted"/>
<protein>
    <recommendedName>
        <fullName evidence="3">F-box domain-containing protein</fullName>
    </recommendedName>
</protein>
<dbReference type="Proteomes" id="UP000233469">
    <property type="component" value="Unassembled WGS sequence"/>
</dbReference>
<dbReference type="VEuPathDB" id="FungiDB:RhiirA1_465499"/>
<dbReference type="EMBL" id="LLXL01000516">
    <property type="protein sequence ID" value="PKK71475.1"/>
    <property type="molecule type" value="Genomic_DNA"/>
</dbReference>
<dbReference type="VEuPathDB" id="FungiDB:RhiirFUN_013846"/>
<sequence>MSKLNRDILYLIFEELQDDIRTLYSSLLVNKTWCEIIVPILWKNPWKYLTDKNDYLLVDVINSHLSEESKNNLIIHGINFFTTFSQKPLFNYFSFCKHLNLSSIDKIINSTFKFYYSYSESIVSIIKNEIYNLFINESTKLTHLYIPQHFDYQIHLIPGAKHCFSEIMFLSCNTRVNDSVLMGLAGICQSIKELELFVDLRNSSKNSYGIIKLIDASKKLIDVRLLTINAIFSLCTYPILNNLYDIEESFHIILENSLMKHARTIQYFKINTPPATKILSTLVNLKRLELSKINHNIKLKFNGLENNISLPSLQILKTDIFQINTIRNLIVNTNGNLTKISIDYIFHSETDNENIIKVIYQSCPNLMFLKLVFRIENILELEKLLIKCQYLNGFYFKILNLLDLDKLFEMLTRSSPTSLFKFKFNIISREQITPEIFKLFINNWKGRHPMLLQITPYEYTDLFDPEIIKSFDHLRINSEDFEW</sequence>
<name>A0A2N1NC35_9GLOM</name>
<organism evidence="1 2">
    <name type="scientific">Rhizophagus irregularis</name>
    <dbReference type="NCBI Taxonomy" id="588596"/>
    <lineage>
        <taxon>Eukaryota</taxon>
        <taxon>Fungi</taxon>
        <taxon>Fungi incertae sedis</taxon>
        <taxon>Mucoromycota</taxon>
        <taxon>Glomeromycotina</taxon>
        <taxon>Glomeromycetes</taxon>
        <taxon>Glomerales</taxon>
        <taxon>Glomeraceae</taxon>
        <taxon>Rhizophagus</taxon>
    </lineage>
</organism>
<dbReference type="AlphaFoldDB" id="A0A2N1NC35"/>
<evidence type="ECO:0000313" key="2">
    <source>
        <dbReference type="Proteomes" id="UP000233469"/>
    </source>
</evidence>
<accession>A0A2N1NC35</accession>
<reference evidence="1 2" key="2">
    <citation type="submission" date="2017-10" db="EMBL/GenBank/DDBJ databases">
        <title>Extensive intraspecific genome diversity in a model arbuscular mycorrhizal fungus.</title>
        <authorList>
            <person name="Chen E.C.H."/>
            <person name="Morin E."/>
            <person name="Baudet D."/>
            <person name="Noel J."/>
            <person name="Ndikumana S."/>
            <person name="Charron P."/>
            <person name="St-Onge C."/>
            <person name="Giorgi J."/>
            <person name="Grigoriev I.V."/>
            <person name="Roux C."/>
            <person name="Martin F.M."/>
            <person name="Corradi N."/>
        </authorList>
    </citation>
    <scope>NUCLEOTIDE SEQUENCE [LARGE SCALE GENOMIC DNA]</scope>
    <source>
        <strain evidence="1 2">C2</strain>
    </source>
</reference>
<reference evidence="1 2" key="1">
    <citation type="submission" date="2016-04" db="EMBL/GenBank/DDBJ databases">
        <title>Genome analyses suggest a sexual origin of heterokaryosis in a supposedly ancient asexual fungus.</title>
        <authorList>
            <person name="Ropars J."/>
            <person name="Sedzielewska K."/>
            <person name="Noel J."/>
            <person name="Charron P."/>
            <person name="Farinelli L."/>
            <person name="Marton T."/>
            <person name="Kruger M."/>
            <person name="Pelin A."/>
            <person name="Brachmann A."/>
            <person name="Corradi N."/>
        </authorList>
    </citation>
    <scope>NUCLEOTIDE SEQUENCE [LARGE SCALE GENOMIC DNA]</scope>
    <source>
        <strain evidence="1 2">C2</strain>
    </source>
</reference>
<evidence type="ECO:0000313" key="1">
    <source>
        <dbReference type="EMBL" id="PKK71475.1"/>
    </source>
</evidence>
<comment type="caution">
    <text evidence="1">The sequence shown here is derived from an EMBL/GenBank/DDBJ whole genome shotgun (WGS) entry which is preliminary data.</text>
</comment>